<sequence length="79" mass="8647">MSVSRYVVVELAAQVRHLLTNVPAAAAPEAQWADWHVRKAALLEMLGAVEPSLAIHTKDQASSARYEASRLSRTTTSPY</sequence>
<keyword evidence="3" id="KW-1185">Reference proteome</keyword>
<dbReference type="AlphaFoldDB" id="A0A4Q7KCY4"/>
<name>A0A4Q7KCY4_9PSEU</name>
<evidence type="ECO:0000313" key="2">
    <source>
        <dbReference type="EMBL" id="RZS30515.1"/>
    </source>
</evidence>
<accession>A0A4Q7KCY4</accession>
<protein>
    <submittedName>
        <fullName evidence="2">Uncharacterized protein</fullName>
    </submittedName>
</protein>
<dbReference type="Proteomes" id="UP000294257">
    <property type="component" value="Unassembled WGS sequence"/>
</dbReference>
<feature type="region of interest" description="Disordered" evidence="1">
    <location>
        <begin position="59"/>
        <end position="79"/>
    </location>
</feature>
<comment type="caution">
    <text evidence="2">The sequence shown here is derived from an EMBL/GenBank/DDBJ whole genome shotgun (WGS) entry which is preliminary data.</text>
</comment>
<reference evidence="2 3" key="1">
    <citation type="submission" date="2019-02" db="EMBL/GenBank/DDBJ databases">
        <title>Genomic Encyclopedia of Type Strains, Phase IV (KMG-IV): sequencing the most valuable type-strain genomes for metagenomic binning, comparative biology and taxonomic classification.</title>
        <authorList>
            <person name="Goeker M."/>
        </authorList>
    </citation>
    <scope>NUCLEOTIDE SEQUENCE [LARGE SCALE GENOMIC DNA]</scope>
    <source>
        <strain evidence="2 3">DSM 101727</strain>
    </source>
</reference>
<gene>
    <name evidence="2" type="ORF">EV193_11635</name>
</gene>
<dbReference type="RefSeq" id="WP_130348447.1">
    <property type="nucleotide sequence ID" value="NZ_SGWQ01000016.1"/>
</dbReference>
<organism evidence="2 3">
    <name type="scientific">Herbihabitans rhizosphaerae</name>
    <dbReference type="NCBI Taxonomy" id="1872711"/>
    <lineage>
        <taxon>Bacteria</taxon>
        <taxon>Bacillati</taxon>
        <taxon>Actinomycetota</taxon>
        <taxon>Actinomycetes</taxon>
        <taxon>Pseudonocardiales</taxon>
        <taxon>Pseudonocardiaceae</taxon>
        <taxon>Herbihabitans</taxon>
    </lineage>
</organism>
<evidence type="ECO:0000256" key="1">
    <source>
        <dbReference type="SAM" id="MobiDB-lite"/>
    </source>
</evidence>
<proteinExistence type="predicted"/>
<dbReference type="EMBL" id="SGWQ01000016">
    <property type="protein sequence ID" value="RZS30515.1"/>
    <property type="molecule type" value="Genomic_DNA"/>
</dbReference>
<evidence type="ECO:0000313" key="3">
    <source>
        <dbReference type="Proteomes" id="UP000294257"/>
    </source>
</evidence>